<feature type="transmembrane region" description="Helical" evidence="7">
    <location>
        <begin position="21"/>
        <end position="41"/>
    </location>
</feature>
<dbReference type="KEGG" id="aram:KAR29_00230"/>
<protein>
    <submittedName>
        <fullName evidence="9">ABC transporter permease</fullName>
    </submittedName>
</protein>
<feature type="transmembrane region" description="Helical" evidence="7">
    <location>
        <begin position="84"/>
        <end position="104"/>
    </location>
</feature>
<dbReference type="FunFam" id="1.10.3720.10:FF:000003">
    <property type="entry name" value="Aliphatic sulfonate ABC transporter permease"/>
    <property type="match status" value="1"/>
</dbReference>
<dbReference type="AlphaFoldDB" id="A0A9Q7A861"/>
<feature type="domain" description="ABC transmembrane type-1" evidence="8">
    <location>
        <begin position="76"/>
        <end position="260"/>
    </location>
</feature>
<keyword evidence="3" id="KW-1003">Cell membrane</keyword>
<feature type="transmembrane region" description="Helical" evidence="7">
    <location>
        <begin position="238"/>
        <end position="257"/>
    </location>
</feature>
<dbReference type="SUPFAM" id="SSF161098">
    <property type="entry name" value="MetI-like"/>
    <property type="match status" value="1"/>
</dbReference>
<gene>
    <name evidence="9" type="ORF">KAR29_00230</name>
</gene>
<dbReference type="Proteomes" id="UP000671879">
    <property type="component" value="Chromosome"/>
</dbReference>
<evidence type="ECO:0000256" key="1">
    <source>
        <dbReference type="ARBA" id="ARBA00004651"/>
    </source>
</evidence>
<evidence type="ECO:0000256" key="3">
    <source>
        <dbReference type="ARBA" id="ARBA00022475"/>
    </source>
</evidence>
<evidence type="ECO:0000256" key="6">
    <source>
        <dbReference type="ARBA" id="ARBA00023136"/>
    </source>
</evidence>
<dbReference type="InterPro" id="IPR000515">
    <property type="entry name" value="MetI-like"/>
</dbReference>
<sequence>MVEKRQNWVAVGDEGRASAPASLGLAGGLLFPFAVLALWWGGSALGLWSPVLLPAPLAVGRAALRLARSGDLLRHIGASGLRILWGFGLSCFMALPLGVLLGLRPGLGRFVNGTLEFLRHVPPLALLPMLILWLGIGEASKSAVIVLATFFPVFLNTVDGVRRCDRGLLEVGLSLGLSEGERFRRIILPWALPSILTGLRLGLGYSWRALIGAELIAASSGLGYLIHDAQALSRSDVIVVAIIAMGLLGALTDDLFFRLARRLVPWRGEGRGGH</sequence>
<evidence type="ECO:0000256" key="4">
    <source>
        <dbReference type="ARBA" id="ARBA00022692"/>
    </source>
</evidence>
<keyword evidence="4 7" id="KW-0812">Transmembrane</keyword>
<dbReference type="GO" id="GO:0042918">
    <property type="term" value="P:alkanesulfonate transmembrane transport"/>
    <property type="evidence" value="ECO:0007669"/>
    <property type="project" value="UniProtKB-ARBA"/>
</dbReference>
<dbReference type="PANTHER" id="PTHR30151:SF25">
    <property type="entry name" value="TAURINE TRANSPORT SYSTEM PERMEASE PROTEIN TAUC"/>
    <property type="match status" value="1"/>
</dbReference>
<feature type="transmembrane region" description="Helical" evidence="7">
    <location>
        <begin position="205"/>
        <end position="226"/>
    </location>
</feature>
<evidence type="ECO:0000256" key="2">
    <source>
        <dbReference type="ARBA" id="ARBA00022448"/>
    </source>
</evidence>
<comment type="subcellular location">
    <subcellularLocation>
        <location evidence="1 7">Cell membrane</location>
        <topology evidence="1 7">Multi-pass membrane protein</topology>
    </subcellularLocation>
</comment>
<keyword evidence="6 7" id="KW-0472">Membrane</keyword>
<evidence type="ECO:0000313" key="9">
    <source>
        <dbReference type="EMBL" id="QTX32416.1"/>
    </source>
</evidence>
<dbReference type="EMBL" id="CP072943">
    <property type="protein sequence ID" value="QTX32416.1"/>
    <property type="molecule type" value="Genomic_DNA"/>
</dbReference>
<keyword evidence="2 7" id="KW-0813">Transport</keyword>
<dbReference type="InterPro" id="IPR035906">
    <property type="entry name" value="MetI-like_sf"/>
</dbReference>
<accession>A0A9Q7A861</accession>
<dbReference type="GO" id="GO:0010438">
    <property type="term" value="P:cellular response to sulfur starvation"/>
    <property type="evidence" value="ECO:0007669"/>
    <property type="project" value="TreeGrafter"/>
</dbReference>
<proteinExistence type="inferred from homology"/>
<dbReference type="PROSITE" id="PS50928">
    <property type="entry name" value="ABC_TM1"/>
    <property type="match status" value="1"/>
</dbReference>
<evidence type="ECO:0000256" key="5">
    <source>
        <dbReference type="ARBA" id="ARBA00022989"/>
    </source>
</evidence>
<dbReference type="CDD" id="cd06261">
    <property type="entry name" value="TM_PBP2"/>
    <property type="match status" value="1"/>
</dbReference>
<evidence type="ECO:0000259" key="8">
    <source>
        <dbReference type="PROSITE" id="PS50928"/>
    </source>
</evidence>
<keyword evidence="10" id="KW-1185">Reference proteome</keyword>
<organism evidence="9 10">
    <name type="scientific">Aminithiophilus ramosus</name>
    <dbReference type="NCBI Taxonomy" id="3029084"/>
    <lineage>
        <taxon>Bacteria</taxon>
        <taxon>Thermotogati</taxon>
        <taxon>Synergistota</taxon>
        <taxon>Synergistia</taxon>
        <taxon>Synergistales</taxon>
        <taxon>Aminithiophilaceae</taxon>
        <taxon>Aminithiophilus</taxon>
    </lineage>
</organism>
<dbReference type="PANTHER" id="PTHR30151">
    <property type="entry name" value="ALKANE SULFONATE ABC TRANSPORTER-RELATED, MEMBRANE SUBUNIT"/>
    <property type="match status" value="1"/>
</dbReference>
<keyword evidence="5 7" id="KW-1133">Transmembrane helix</keyword>
<dbReference type="Pfam" id="PF00528">
    <property type="entry name" value="BPD_transp_1"/>
    <property type="match status" value="1"/>
</dbReference>
<comment type="similarity">
    <text evidence="7">Belongs to the binding-protein-dependent transport system permease family.</text>
</comment>
<dbReference type="Gene3D" id="1.10.3720.10">
    <property type="entry name" value="MetI-like"/>
    <property type="match status" value="1"/>
</dbReference>
<evidence type="ECO:0000313" key="10">
    <source>
        <dbReference type="Proteomes" id="UP000671879"/>
    </source>
</evidence>
<dbReference type="RefSeq" id="WP_274373650.1">
    <property type="nucleotide sequence ID" value="NZ_CP072943.1"/>
</dbReference>
<dbReference type="GO" id="GO:0005886">
    <property type="term" value="C:plasma membrane"/>
    <property type="evidence" value="ECO:0007669"/>
    <property type="project" value="UniProtKB-SubCell"/>
</dbReference>
<name>A0A9Q7A861_9BACT</name>
<evidence type="ECO:0000256" key="7">
    <source>
        <dbReference type="RuleBase" id="RU363032"/>
    </source>
</evidence>
<reference evidence="10" key="1">
    <citation type="submission" date="2021-04" db="EMBL/GenBank/DDBJ databases">
        <title>A novel Synergistetes isolate from a pyrite-forming mixed culture.</title>
        <authorList>
            <person name="Bunk B."/>
            <person name="Sproer C."/>
            <person name="Spring S."/>
            <person name="Pester M."/>
        </authorList>
    </citation>
    <scope>NUCLEOTIDE SEQUENCE [LARGE SCALE GENOMIC DNA]</scope>
    <source>
        <strain evidence="10">J.5.4.2-T.3.5.2</strain>
    </source>
</reference>
<feature type="transmembrane region" description="Helical" evidence="7">
    <location>
        <begin position="124"/>
        <end position="155"/>
    </location>
</feature>